<name>C0CHC3_BLAHS</name>
<comment type="similarity">
    <text evidence="1">Belongs to the UPF0210 family.</text>
</comment>
<dbReference type="AlphaFoldDB" id="C0CHC3"/>
<comment type="subunit">
    <text evidence="1">Homodimer.</text>
</comment>
<dbReference type="PANTHER" id="PTHR37560:SF1">
    <property type="entry name" value="UPF0210 PROTEIN MJ1665"/>
    <property type="match status" value="1"/>
</dbReference>
<dbReference type="HOGENOM" id="CLU_048704_0_0_9"/>
<evidence type="ECO:0000256" key="1">
    <source>
        <dbReference type="HAMAP-Rule" id="MF_01221"/>
    </source>
</evidence>
<reference evidence="2 3" key="1">
    <citation type="submission" date="2009-01" db="EMBL/GenBank/DDBJ databases">
        <authorList>
            <person name="Fulton L."/>
            <person name="Clifton S."/>
            <person name="Fulton B."/>
            <person name="Xu J."/>
            <person name="Minx P."/>
            <person name="Pepin K.H."/>
            <person name="Johnson M."/>
            <person name="Bhonagiri V."/>
            <person name="Nash W.E."/>
            <person name="Mardis E.R."/>
            <person name="Wilson R.K."/>
        </authorList>
    </citation>
    <scope>NUCLEOTIDE SEQUENCE [LARGE SCALE GENOMIC DNA]</scope>
    <source>
        <strain evidence="3">DSM 10507 / JCM 14656 / S5a33</strain>
    </source>
</reference>
<dbReference type="InterPro" id="IPR007841">
    <property type="entry name" value="UPF0210"/>
</dbReference>
<organism evidence="2 3">
    <name type="scientific">Blautia hydrogenotrophica (strain DSM 10507 / JCM 14656 / S5a33)</name>
    <name type="common">Ruminococcus hydrogenotrophicus</name>
    <dbReference type="NCBI Taxonomy" id="476272"/>
    <lineage>
        <taxon>Bacteria</taxon>
        <taxon>Bacillati</taxon>
        <taxon>Bacillota</taxon>
        <taxon>Clostridia</taxon>
        <taxon>Lachnospirales</taxon>
        <taxon>Lachnospiraceae</taxon>
        <taxon>Blautia</taxon>
    </lineage>
</organism>
<keyword evidence="3" id="KW-1185">Reference proteome</keyword>
<accession>C0CHC3</accession>
<dbReference type="Gene3D" id="3.20.70.20">
    <property type="match status" value="1"/>
</dbReference>
<evidence type="ECO:0000313" key="3">
    <source>
        <dbReference type="Proteomes" id="UP000003100"/>
    </source>
</evidence>
<proteinExistence type="inferred from homology"/>
<dbReference type="PATRIC" id="fig|476272.21.peg.3242"/>
<protein>
    <recommendedName>
        <fullName evidence="1">UPF0210 protein RUMHYD_00237</fullName>
    </recommendedName>
</protein>
<dbReference type="Pfam" id="PF05167">
    <property type="entry name" value="DUF711"/>
    <property type="match status" value="1"/>
</dbReference>
<reference evidence="2 3" key="2">
    <citation type="submission" date="2009-02" db="EMBL/GenBank/DDBJ databases">
        <title>Draft genome sequence of Blautia hydrogenotrophica DSM 10507 (Ruminococcus hydrogenotrophicus DSM 10507).</title>
        <authorList>
            <person name="Sudarsanam P."/>
            <person name="Ley R."/>
            <person name="Guruge J."/>
            <person name="Turnbaugh P.J."/>
            <person name="Mahowald M."/>
            <person name="Liep D."/>
            <person name="Gordon J."/>
        </authorList>
    </citation>
    <scope>NUCLEOTIDE SEQUENCE [LARGE SCALE GENOMIC DNA]</scope>
    <source>
        <strain evidence="3">DSM 10507 / JCM 14656 / S5a33</strain>
    </source>
</reference>
<dbReference type="NCBIfam" id="NF003700">
    <property type="entry name" value="PRK05313.1"/>
    <property type="match status" value="1"/>
</dbReference>
<sequence>MTMINIFEVNETNKMIDQENLDVRTITMGISLMDCMDSDLTEVNRKVYEKITKKARHLVATGEEIETEYGIPIVNKRISVTPIALVGSAACKTSEDYVTLARTLDRAAKEVGVNFIGGYSALVSKGMTPAEELLIRSIPQALACTERVCSSVNVGSTKTGINMDAVKLMGEMILETAKATKEKDSLGCAKLVVFCNAPDDNPFMAGAFHGVTEADTIINVGVSGPGVVKTALEKVRGADFETLCETIKKTAFKVTRVGQLVAQEASKRLEVPFGIIDLSLAPTPAIGDSVADILREIGVEYAGAPGTTAALALLNDQVKKGGVMASSAVGGLSGAFIPVSEDQGMIDSVNAGALTLEKLEAMTCVCSVGLDMIAIPGDTPASTISGIIADEAAIGMVNQKTTAVRVIPVIGKDVGEIVEFGGLLGYAPIMPVNRFSCENFVNRGGRIPAPIHSFKN</sequence>
<evidence type="ECO:0000313" key="2">
    <source>
        <dbReference type="EMBL" id="EEG50843.1"/>
    </source>
</evidence>
<dbReference type="HAMAP" id="MF_01221">
    <property type="entry name" value="UPF0210"/>
    <property type="match status" value="1"/>
</dbReference>
<dbReference type="Proteomes" id="UP000003100">
    <property type="component" value="Unassembled WGS sequence"/>
</dbReference>
<dbReference type="eggNOG" id="COG2848">
    <property type="taxonomic scope" value="Bacteria"/>
</dbReference>
<dbReference type="SUPFAM" id="SSF51998">
    <property type="entry name" value="PFL-like glycyl radical enzymes"/>
    <property type="match status" value="1"/>
</dbReference>
<dbReference type="CDD" id="cd08025">
    <property type="entry name" value="RNR_PFL_like_DUF711"/>
    <property type="match status" value="1"/>
</dbReference>
<dbReference type="EMBL" id="ACBZ01000006">
    <property type="protein sequence ID" value="EEG50843.1"/>
    <property type="molecule type" value="Genomic_DNA"/>
</dbReference>
<dbReference type="PANTHER" id="PTHR37560">
    <property type="entry name" value="UPF0210 PROTEIN SPR0218"/>
    <property type="match status" value="1"/>
</dbReference>
<gene>
    <name evidence="2" type="ORF">RUMHYD_00237</name>
</gene>